<protein>
    <submittedName>
        <fullName evidence="2">Uncharacterized protein</fullName>
    </submittedName>
</protein>
<reference evidence="3" key="1">
    <citation type="journal article" date="2013" name="Science">
        <title>The Amborella genome and the evolution of flowering plants.</title>
        <authorList>
            <consortium name="Amborella Genome Project"/>
        </authorList>
    </citation>
    <scope>NUCLEOTIDE SEQUENCE [LARGE SCALE GENOMIC DNA]</scope>
</reference>
<evidence type="ECO:0000313" key="2">
    <source>
        <dbReference type="EMBL" id="ERN10854.1"/>
    </source>
</evidence>
<evidence type="ECO:0000313" key="3">
    <source>
        <dbReference type="Proteomes" id="UP000017836"/>
    </source>
</evidence>
<keyword evidence="1" id="KW-0732">Signal</keyword>
<accession>W1PSM6</accession>
<proteinExistence type="predicted"/>
<dbReference type="Proteomes" id="UP000017836">
    <property type="component" value="Unassembled WGS sequence"/>
</dbReference>
<dbReference type="EMBL" id="KI392798">
    <property type="protein sequence ID" value="ERN10854.1"/>
    <property type="molecule type" value="Genomic_DNA"/>
</dbReference>
<organism evidence="2 3">
    <name type="scientific">Amborella trichopoda</name>
    <dbReference type="NCBI Taxonomy" id="13333"/>
    <lineage>
        <taxon>Eukaryota</taxon>
        <taxon>Viridiplantae</taxon>
        <taxon>Streptophyta</taxon>
        <taxon>Embryophyta</taxon>
        <taxon>Tracheophyta</taxon>
        <taxon>Spermatophyta</taxon>
        <taxon>Magnoliopsida</taxon>
        <taxon>Amborellales</taxon>
        <taxon>Amborellaceae</taxon>
        <taxon>Amborella</taxon>
    </lineage>
</organism>
<evidence type="ECO:0000256" key="1">
    <source>
        <dbReference type="SAM" id="SignalP"/>
    </source>
</evidence>
<feature type="signal peptide" evidence="1">
    <location>
        <begin position="1"/>
        <end position="15"/>
    </location>
</feature>
<dbReference type="Gramene" id="ERN10854">
    <property type="protein sequence ID" value="ERN10854"/>
    <property type="gene ID" value="AMTR_s00027p00247590"/>
</dbReference>
<feature type="chain" id="PRO_5013288784" evidence="1">
    <location>
        <begin position="16"/>
        <end position="152"/>
    </location>
</feature>
<name>W1PSM6_AMBTC</name>
<keyword evidence="3" id="KW-1185">Reference proteome</keyword>
<sequence>MVLLIRILCWLVSNTIDPLRVIPHLEASPLRLLGGPSIIDDSVSKVDVVESDSVDVVIEEPKVAAIVSDMGMDFNIPIKVFFDEVKQIKKARRSVDSGADITQSFMGRFEKTSIVNKASKHKKFSSLGSRVFSSAGGPRHHQEHCEVESVFG</sequence>
<gene>
    <name evidence="2" type="ORF">AMTR_s00027p00247590</name>
</gene>
<dbReference type="AlphaFoldDB" id="W1PSM6"/>
<dbReference type="HOGENOM" id="CLU_1724757_0_0_1"/>